<proteinExistence type="predicted"/>
<keyword evidence="2" id="KW-1185">Reference proteome</keyword>
<organism evidence="1 2">
    <name type="scientific">Protopolystoma xenopodis</name>
    <dbReference type="NCBI Taxonomy" id="117903"/>
    <lineage>
        <taxon>Eukaryota</taxon>
        <taxon>Metazoa</taxon>
        <taxon>Spiralia</taxon>
        <taxon>Lophotrochozoa</taxon>
        <taxon>Platyhelminthes</taxon>
        <taxon>Monogenea</taxon>
        <taxon>Polyopisthocotylea</taxon>
        <taxon>Polystomatidea</taxon>
        <taxon>Polystomatidae</taxon>
        <taxon>Protopolystoma</taxon>
    </lineage>
</organism>
<accession>A0A3S5FHB1</accession>
<evidence type="ECO:0000313" key="2">
    <source>
        <dbReference type="Proteomes" id="UP000784294"/>
    </source>
</evidence>
<reference evidence="1" key="1">
    <citation type="submission" date="2018-11" db="EMBL/GenBank/DDBJ databases">
        <authorList>
            <consortium name="Pathogen Informatics"/>
        </authorList>
    </citation>
    <scope>NUCLEOTIDE SEQUENCE</scope>
</reference>
<dbReference type="AlphaFoldDB" id="A0A3S5FHB1"/>
<dbReference type="EMBL" id="CAAALY010280983">
    <property type="protein sequence ID" value="VEL43388.1"/>
    <property type="molecule type" value="Genomic_DNA"/>
</dbReference>
<feature type="non-terminal residue" evidence="1">
    <location>
        <position position="1"/>
    </location>
</feature>
<comment type="caution">
    <text evidence="1">The sequence shown here is derived from an EMBL/GenBank/DDBJ whole genome shotgun (WGS) entry which is preliminary data.</text>
</comment>
<dbReference type="Proteomes" id="UP000784294">
    <property type="component" value="Unassembled WGS sequence"/>
</dbReference>
<protein>
    <submittedName>
        <fullName evidence="1">Uncharacterized protein</fullName>
    </submittedName>
</protein>
<evidence type="ECO:0000313" key="1">
    <source>
        <dbReference type="EMBL" id="VEL43388.1"/>
    </source>
</evidence>
<name>A0A3S5FHB1_9PLAT</name>
<sequence length="99" mass="11115">SHYNKPCRKAVEEISVTELSASEIPEPVPQDSILDTFTTQQNPLPLLKSMDPPDPPVDRLALLRSLREPVAAKVKYKTALYERAKRRLEDCLTVGNKVS</sequence>
<gene>
    <name evidence="1" type="ORF">PXEA_LOCUS36828</name>
</gene>